<feature type="region of interest" description="Disordered" evidence="1">
    <location>
        <begin position="34"/>
        <end position="58"/>
    </location>
</feature>
<organism evidence="3 4">
    <name type="scientific">Heligmosomoides polygyrus</name>
    <name type="common">Parasitic roundworm</name>
    <dbReference type="NCBI Taxonomy" id="6339"/>
    <lineage>
        <taxon>Eukaryota</taxon>
        <taxon>Metazoa</taxon>
        <taxon>Ecdysozoa</taxon>
        <taxon>Nematoda</taxon>
        <taxon>Chromadorea</taxon>
        <taxon>Rhabditida</taxon>
        <taxon>Rhabditina</taxon>
        <taxon>Rhabditomorpha</taxon>
        <taxon>Strongyloidea</taxon>
        <taxon>Heligmosomidae</taxon>
        <taxon>Heligmosomoides</taxon>
    </lineage>
</organism>
<name>A0A183FXW0_HELPZ</name>
<protein>
    <submittedName>
        <fullName evidence="4">BHLH domain-containing protein</fullName>
    </submittedName>
</protein>
<evidence type="ECO:0000256" key="1">
    <source>
        <dbReference type="SAM" id="MobiDB-lite"/>
    </source>
</evidence>
<accession>A0A183FXW0</accession>
<evidence type="ECO:0000313" key="2">
    <source>
        <dbReference type="EMBL" id="VDO96070.1"/>
    </source>
</evidence>
<dbReference type="Proteomes" id="UP000050761">
    <property type="component" value="Unassembled WGS sequence"/>
</dbReference>
<feature type="compositionally biased region" description="Basic and acidic residues" evidence="1">
    <location>
        <begin position="35"/>
        <end position="55"/>
    </location>
</feature>
<reference evidence="2 3" key="1">
    <citation type="submission" date="2018-11" db="EMBL/GenBank/DDBJ databases">
        <authorList>
            <consortium name="Pathogen Informatics"/>
        </authorList>
    </citation>
    <scope>NUCLEOTIDE SEQUENCE [LARGE SCALE GENOMIC DNA]</scope>
</reference>
<dbReference type="AlphaFoldDB" id="A0A183FXW0"/>
<proteinExistence type="predicted"/>
<sequence>MQPKKLTWLGAPECPQEGYTSCDGAGENTIQTRSNVEKRERRRILESSMKGEARPSKSPPMLLVELCAAENLRENGV</sequence>
<reference evidence="4" key="2">
    <citation type="submission" date="2019-09" db="UniProtKB">
        <authorList>
            <consortium name="WormBaseParasite"/>
        </authorList>
    </citation>
    <scope>IDENTIFICATION</scope>
</reference>
<dbReference type="WBParaSite" id="HPBE_0001342001-mRNA-1">
    <property type="protein sequence ID" value="HPBE_0001342001-mRNA-1"/>
    <property type="gene ID" value="HPBE_0001342001"/>
</dbReference>
<keyword evidence="3" id="KW-1185">Reference proteome</keyword>
<accession>A0A3P7Z8S1</accession>
<gene>
    <name evidence="2" type="ORF">HPBE_LOCUS13421</name>
</gene>
<dbReference type="EMBL" id="UZAH01027910">
    <property type="protein sequence ID" value="VDO96070.1"/>
    <property type="molecule type" value="Genomic_DNA"/>
</dbReference>
<evidence type="ECO:0000313" key="3">
    <source>
        <dbReference type="Proteomes" id="UP000050761"/>
    </source>
</evidence>
<evidence type="ECO:0000313" key="4">
    <source>
        <dbReference type="WBParaSite" id="HPBE_0001342001-mRNA-1"/>
    </source>
</evidence>